<reference evidence="1" key="2">
    <citation type="journal article" date="2015" name="Fish Shellfish Immunol.">
        <title>Early steps in the European eel (Anguilla anguilla)-Vibrio vulnificus interaction in the gills: Role of the RtxA13 toxin.</title>
        <authorList>
            <person name="Callol A."/>
            <person name="Pajuelo D."/>
            <person name="Ebbesson L."/>
            <person name="Teles M."/>
            <person name="MacKenzie S."/>
            <person name="Amaro C."/>
        </authorList>
    </citation>
    <scope>NUCLEOTIDE SEQUENCE</scope>
</reference>
<dbReference type="AlphaFoldDB" id="A0A0E9PUW7"/>
<proteinExistence type="predicted"/>
<organism evidence="1">
    <name type="scientific">Anguilla anguilla</name>
    <name type="common">European freshwater eel</name>
    <name type="synonym">Muraena anguilla</name>
    <dbReference type="NCBI Taxonomy" id="7936"/>
    <lineage>
        <taxon>Eukaryota</taxon>
        <taxon>Metazoa</taxon>
        <taxon>Chordata</taxon>
        <taxon>Craniata</taxon>
        <taxon>Vertebrata</taxon>
        <taxon>Euteleostomi</taxon>
        <taxon>Actinopterygii</taxon>
        <taxon>Neopterygii</taxon>
        <taxon>Teleostei</taxon>
        <taxon>Anguilliformes</taxon>
        <taxon>Anguillidae</taxon>
        <taxon>Anguilla</taxon>
    </lineage>
</organism>
<protein>
    <submittedName>
        <fullName evidence="1">Uncharacterized protein</fullName>
    </submittedName>
</protein>
<name>A0A0E9PUW7_ANGAN</name>
<evidence type="ECO:0000313" key="1">
    <source>
        <dbReference type="EMBL" id="JAH08406.1"/>
    </source>
</evidence>
<sequence>MPFSGAQLKTQLNTGLLSPFCTMLERILICLNLMCIQKNNASQTKLFAVMLININSCLGP</sequence>
<reference evidence="1" key="1">
    <citation type="submission" date="2014-11" db="EMBL/GenBank/DDBJ databases">
        <authorList>
            <person name="Amaro Gonzalez C."/>
        </authorList>
    </citation>
    <scope>NUCLEOTIDE SEQUENCE</scope>
</reference>
<dbReference type="EMBL" id="GBXM01100171">
    <property type="protein sequence ID" value="JAH08406.1"/>
    <property type="molecule type" value="Transcribed_RNA"/>
</dbReference>
<accession>A0A0E9PUW7</accession>